<comment type="caution">
    <text evidence="3">The sequence shown here is derived from an EMBL/GenBank/DDBJ whole genome shotgun (WGS) entry which is preliminary data.</text>
</comment>
<dbReference type="Proteomes" id="UP001044222">
    <property type="component" value="Unassembled WGS sequence"/>
</dbReference>
<keyword evidence="2" id="KW-1133">Transmembrane helix</keyword>
<feature type="region of interest" description="Disordered" evidence="1">
    <location>
        <begin position="90"/>
        <end position="124"/>
    </location>
</feature>
<gene>
    <name evidence="3" type="ORF">ANANG_G00052990</name>
</gene>
<feature type="transmembrane region" description="Helical" evidence="2">
    <location>
        <begin position="32"/>
        <end position="52"/>
    </location>
</feature>
<feature type="non-terminal residue" evidence="3">
    <location>
        <position position="1"/>
    </location>
</feature>
<evidence type="ECO:0000256" key="2">
    <source>
        <dbReference type="SAM" id="Phobius"/>
    </source>
</evidence>
<evidence type="ECO:0000256" key="1">
    <source>
        <dbReference type="SAM" id="MobiDB-lite"/>
    </source>
</evidence>
<dbReference type="AlphaFoldDB" id="A0A9D3S676"/>
<keyword evidence="2" id="KW-0472">Membrane</keyword>
<name>A0A9D3S676_ANGAN</name>
<feature type="compositionally biased region" description="Polar residues" evidence="1">
    <location>
        <begin position="92"/>
        <end position="108"/>
    </location>
</feature>
<organism evidence="3 4">
    <name type="scientific">Anguilla anguilla</name>
    <name type="common">European freshwater eel</name>
    <name type="synonym">Muraena anguilla</name>
    <dbReference type="NCBI Taxonomy" id="7936"/>
    <lineage>
        <taxon>Eukaryota</taxon>
        <taxon>Metazoa</taxon>
        <taxon>Chordata</taxon>
        <taxon>Craniata</taxon>
        <taxon>Vertebrata</taxon>
        <taxon>Euteleostomi</taxon>
        <taxon>Actinopterygii</taxon>
        <taxon>Neopterygii</taxon>
        <taxon>Teleostei</taxon>
        <taxon>Anguilliformes</taxon>
        <taxon>Anguillidae</taxon>
        <taxon>Anguilla</taxon>
    </lineage>
</organism>
<keyword evidence="2" id="KW-0812">Transmembrane</keyword>
<sequence length="124" mass="14098">MTAGQQDACVEVTSQSPEQQRTINYYVNVSRIVGLSFILIMSLLFAACNFRHRKPYHDSLRKKYKDEHIKAFLNEEQSKLGKAEAEQLIANRRNSTLPPRSSPRQSASDLPAQNEVPNVRTPLL</sequence>
<proteinExistence type="predicted"/>
<accession>A0A9D3S676</accession>
<evidence type="ECO:0000313" key="3">
    <source>
        <dbReference type="EMBL" id="KAG5851562.1"/>
    </source>
</evidence>
<keyword evidence="4" id="KW-1185">Reference proteome</keyword>
<reference evidence="3" key="1">
    <citation type="submission" date="2021-01" db="EMBL/GenBank/DDBJ databases">
        <title>A chromosome-scale assembly of European eel, Anguilla anguilla.</title>
        <authorList>
            <person name="Henkel C."/>
            <person name="Jong-Raadsen S.A."/>
            <person name="Dufour S."/>
            <person name="Weltzien F.-A."/>
            <person name="Palstra A.P."/>
            <person name="Pelster B."/>
            <person name="Spaink H.P."/>
            <person name="Van Den Thillart G.E."/>
            <person name="Jansen H."/>
            <person name="Zahm M."/>
            <person name="Klopp C."/>
            <person name="Cedric C."/>
            <person name="Louis A."/>
            <person name="Berthelot C."/>
            <person name="Parey E."/>
            <person name="Roest Crollius H."/>
            <person name="Montfort J."/>
            <person name="Robinson-Rechavi M."/>
            <person name="Bucao C."/>
            <person name="Bouchez O."/>
            <person name="Gislard M."/>
            <person name="Lluch J."/>
            <person name="Milhes M."/>
            <person name="Lampietro C."/>
            <person name="Lopez Roques C."/>
            <person name="Donnadieu C."/>
            <person name="Braasch I."/>
            <person name="Desvignes T."/>
            <person name="Postlethwait J."/>
            <person name="Bobe J."/>
            <person name="Guiguen Y."/>
            <person name="Dirks R."/>
        </authorList>
    </citation>
    <scope>NUCLEOTIDE SEQUENCE</scope>
    <source>
        <strain evidence="3">Tag_6206</strain>
        <tissue evidence="3">Liver</tissue>
    </source>
</reference>
<dbReference type="EMBL" id="JAFIRN010000003">
    <property type="protein sequence ID" value="KAG5851562.1"/>
    <property type="molecule type" value="Genomic_DNA"/>
</dbReference>
<protein>
    <submittedName>
        <fullName evidence="3">Uncharacterized protein</fullName>
    </submittedName>
</protein>
<evidence type="ECO:0000313" key="4">
    <source>
        <dbReference type="Proteomes" id="UP001044222"/>
    </source>
</evidence>